<evidence type="ECO:0000313" key="2">
    <source>
        <dbReference type="Proteomes" id="UP000031623"/>
    </source>
</evidence>
<protein>
    <submittedName>
        <fullName evidence="1">Proline rich signal peptide protein</fullName>
    </submittedName>
</protein>
<dbReference type="Proteomes" id="UP000031623">
    <property type="component" value="Chromosome"/>
</dbReference>
<evidence type="ECO:0000313" key="1">
    <source>
        <dbReference type="EMBL" id="BAP56876.1"/>
    </source>
</evidence>
<sequence>MIDFIKFMREIARFISLKLILIGLSLLLLSNLVYGEFSINYAQTRLVDNLYLLDAQLNYELPEVPLEALQNGVALTFVITILVERERWYLWDERIAALKQRYQLKYHAFSKQYVLTYLNTGIQETFPTLEAILTQLGQLEDFPLLDKHLVEANEVYWVHLQTYLDIESLPVPLRPIAYLSSQWRLNSNWYLCPLQSPKSEPG</sequence>
<dbReference type="InterPro" id="IPR025500">
    <property type="entry name" value="DUF4390"/>
</dbReference>
<reference evidence="1 2" key="1">
    <citation type="journal article" date="2014" name="ISME J.">
        <title>Ecophysiology of Thioploca ingrica as revealed by the complete genome sequence supplemented with proteomic evidence.</title>
        <authorList>
            <person name="Kojima H."/>
            <person name="Ogura Y."/>
            <person name="Yamamoto N."/>
            <person name="Togashi T."/>
            <person name="Mori H."/>
            <person name="Watanabe T."/>
            <person name="Nemoto F."/>
            <person name="Kurokawa K."/>
            <person name="Hayashi T."/>
            <person name="Fukui M."/>
        </authorList>
    </citation>
    <scope>NUCLEOTIDE SEQUENCE [LARGE SCALE GENOMIC DNA]</scope>
</reference>
<organism evidence="1 2">
    <name type="scientific">Thioploca ingrica</name>
    <dbReference type="NCBI Taxonomy" id="40754"/>
    <lineage>
        <taxon>Bacteria</taxon>
        <taxon>Pseudomonadati</taxon>
        <taxon>Pseudomonadota</taxon>
        <taxon>Gammaproteobacteria</taxon>
        <taxon>Thiotrichales</taxon>
        <taxon>Thiotrichaceae</taxon>
        <taxon>Thioploca</taxon>
    </lineage>
</organism>
<dbReference type="HOGENOM" id="CLU_070058_2_0_6"/>
<dbReference type="EMBL" id="AP014633">
    <property type="protein sequence ID" value="BAP56876.1"/>
    <property type="molecule type" value="Genomic_DNA"/>
</dbReference>
<dbReference type="OrthoDB" id="6198507at2"/>
<name>A0A090BVH7_9GAMM</name>
<keyword evidence="2" id="KW-1185">Reference proteome</keyword>
<accession>A0A090BVH7</accession>
<dbReference type="STRING" id="40754.THII_2579"/>
<dbReference type="KEGG" id="tig:THII_2579"/>
<gene>
    <name evidence="1" type="ORF">THII_2579</name>
</gene>
<proteinExistence type="predicted"/>
<dbReference type="Pfam" id="PF14334">
    <property type="entry name" value="DUF4390"/>
    <property type="match status" value="1"/>
</dbReference>
<dbReference type="AlphaFoldDB" id="A0A090BVH7"/>